<dbReference type="EMBL" id="MN739966">
    <property type="protein sequence ID" value="QHT80173.1"/>
    <property type="molecule type" value="Genomic_DNA"/>
</dbReference>
<accession>A0A6C0HJI9</accession>
<organism evidence="1">
    <name type="scientific">viral metagenome</name>
    <dbReference type="NCBI Taxonomy" id="1070528"/>
    <lineage>
        <taxon>unclassified sequences</taxon>
        <taxon>metagenomes</taxon>
        <taxon>organismal metagenomes</taxon>
    </lineage>
</organism>
<proteinExistence type="predicted"/>
<sequence length="218" mass="25875">MDQVFKSLPRALQWEILTVFVGGFAVRFNRLRRFMTGDVQKQIMKHNFELHDISSRNLWAKNIVYSTIPFRLEHLLNREIRRVYVEKNGIPGFKLDKASIYQAIALTEFTRREIFAVLLKKKDTGSLSYGYYSWGRDWYITPINDSIVLPPYVKHYYPSYPHTNKKLGRPALKMKVYDPAGKAVVMSSWRYREYRAWKEGLYYDEEDEIEDNGRVALE</sequence>
<evidence type="ECO:0000313" key="1">
    <source>
        <dbReference type="EMBL" id="QHT80173.1"/>
    </source>
</evidence>
<reference evidence="1" key="1">
    <citation type="journal article" date="2020" name="Nature">
        <title>Giant virus diversity and host interactions through global metagenomics.</title>
        <authorList>
            <person name="Schulz F."/>
            <person name="Roux S."/>
            <person name="Paez-Espino D."/>
            <person name="Jungbluth S."/>
            <person name="Walsh D.A."/>
            <person name="Denef V.J."/>
            <person name="McMahon K.D."/>
            <person name="Konstantinidis K.T."/>
            <person name="Eloe-Fadrosh E.A."/>
            <person name="Kyrpides N.C."/>
            <person name="Woyke T."/>
        </authorList>
    </citation>
    <scope>NUCLEOTIDE SEQUENCE</scope>
    <source>
        <strain evidence="1">GVMAG-M-3300023184-120</strain>
    </source>
</reference>
<dbReference type="AlphaFoldDB" id="A0A6C0HJI9"/>
<name>A0A6C0HJI9_9ZZZZ</name>
<protein>
    <submittedName>
        <fullName evidence="1">Uncharacterized protein</fullName>
    </submittedName>
</protein>